<evidence type="ECO:0008006" key="5">
    <source>
        <dbReference type="Google" id="ProtNLM"/>
    </source>
</evidence>
<evidence type="ECO:0000259" key="2">
    <source>
        <dbReference type="Pfam" id="PF13660"/>
    </source>
</evidence>
<dbReference type="GO" id="GO:0008887">
    <property type="term" value="F:glycerate kinase activity"/>
    <property type="evidence" value="ECO:0007669"/>
    <property type="project" value="InterPro"/>
</dbReference>
<dbReference type="PANTHER" id="PTHR12227">
    <property type="entry name" value="GLYCERATE KINASE"/>
    <property type="match status" value="1"/>
</dbReference>
<reference evidence="3 4" key="1">
    <citation type="journal article" date="2016" name="Nat. Commun.">
        <title>Thousands of microbial genomes shed light on interconnected biogeochemical processes in an aquifer system.</title>
        <authorList>
            <person name="Anantharaman K."/>
            <person name="Brown C.T."/>
            <person name="Hug L.A."/>
            <person name="Sharon I."/>
            <person name="Castelle C.J."/>
            <person name="Probst A.J."/>
            <person name="Thomas B.C."/>
            <person name="Singh A."/>
            <person name="Wilkins M.J."/>
            <person name="Karaoz U."/>
            <person name="Brodie E.L."/>
            <person name="Williams K.H."/>
            <person name="Hubbard S.S."/>
            <person name="Banfield J.F."/>
        </authorList>
    </citation>
    <scope>NUCLEOTIDE SEQUENCE [LARGE SCALE GENOMIC DNA]</scope>
</reference>
<accession>A0A1F6WCT1</accession>
<sequence length="454" mass="49799">MISKWIKNFDNLVTTENRRLILEIAEAGLEAINTKDVVASSIKLENNILFVKDQKFDLNKFKKIKVVGFGKASCEAASALEAIFGSKINEGAVVDLNKTTCIYIEMLTGTHPRPSEMNVVAGERIYEIIKDSNEYDLIIVLVSGGGSALLCYPESEFRQGIKLYDSFLKSGKTITEINTVRKHLSLFKGGGLAKIAFPATIIGLVFSDIPGDAFENVASGPTYKDKTTIADANKIITENNLGEFDLIETPKEDKYFEKVHNFALISNKTAVEAMAKKAQAFNLGVKIISTILYDEVDNALEKIFLIKNRDSKEFLSGLAGGRTQGTEDPRKSFAGSVFLAAGEPRIAVPKNGGKGGRNLHMGLSVIKRKLIDKEDFQNSVFISFASDGMDNSDVAGAIVDKNTIEKAEKLSLDVDDYLNRFDSYNFFKKTGDTIITGFTGANVSDLMILLTKND</sequence>
<dbReference type="InterPro" id="IPR037035">
    <property type="entry name" value="GK-like_C_sf"/>
</dbReference>
<evidence type="ECO:0000259" key="1">
    <source>
        <dbReference type="Pfam" id="PF05161"/>
    </source>
</evidence>
<evidence type="ECO:0000313" key="3">
    <source>
        <dbReference type="EMBL" id="OGI79566.1"/>
    </source>
</evidence>
<dbReference type="Proteomes" id="UP000177052">
    <property type="component" value="Unassembled WGS sequence"/>
</dbReference>
<dbReference type="InterPro" id="IPR007835">
    <property type="entry name" value="MOFRL"/>
</dbReference>
<gene>
    <name evidence="3" type="ORF">A3F19_00700</name>
</gene>
<dbReference type="InterPro" id="IPR039760">
    <property type="entry name" value="MOFRL_protein"/>
</dbReference>
<dbReference type="PANTHER" id="PTHR12227:SF0">
    <property type="entry name" value="GLYCERATE KINASE"/>
    <property type="match status" value="1"/>
</dbReference>
<dbReference type="Pfam" id="PF13660">
    <property type="entry name" value="DUF4147"/>
    <property type="match status" value="1"/>
</dbReference>
<name>A0A1F6WCT1_9BACT</name>
<protein>
    <recommendedName>
        <fullName evidence="5">Glycerate kinase</fullName>
    </recommendedName>
</protein>
<evidence type="ECO:0000313" key="4">
    <source>
        <dbReference type="Proteomes" id="UP000177052"/>
    </source>
</evidence>
<dbReference type="InterPro" id="IPR025286">
    <property type="entry name" value="MOFRL_assoc_dom"/>
</dbReference>
<dbReference type="GO" id="GO:0005737">
    <property type="term" value="C:cytoplasm"/>
    <property type="evidence" value="ECO:0007669"/>
    <property type="project" value="TreeGrafter"/>
</dbReference>
<comment type="caution">
    <text evidence="3">The sequence shown here is derived from an EMBL/GenBank/DDBJ whole genome shotgun (WGS) entry which is preliminary data.</text>
</comment>
<proteinExistence type="predicted"/>
<organism evidence="3 4">
    <name type="scientific">Candidatus Nomurabacteria bacterium RIFCSPHIGHO2_12_FULL_37_29</name>
    <dbReference type="NCBI Taxonomy" id="1801759"/>
    <lineage>
        <taxon>Bacteria</taxon>
        <taxon>Candidatus Nomuraibacteriota</taxon>
    </lineage>
</organism>
<dbReference type="AlphaFoldDB" id="A0A1F6WCT1"/>
<feature type="domain" description="MOFRL" evidence="1">
    <location>
        <begin position="337"/>
        <end position="445"/>
    </location>
</feature>
<dbReference type="Pfam" id="PF05161">
    <property type="entry name" value="MOFRL"/>
    <property type="match status" value="1"/>
</dbReference>
<dbReference type="EMBL" id="MFUJ01000001">
    <property type="protein sequence ID" value="OGI79566.1"/>
    <property type="molecule type" value="Genomic_DNA"/>
</dbReference>
<feature type="domain" description="MOFRL-associated" evidence="2">
    <location>
        <begin position="22"/>
        <end position="241"/>
    </location>
</feature>
<dbReference type="Gene3D" id="3.40.50.10180">
    <property type="entry name" value="Glycerate kinase, MOFRL-like N-terminal domain"/>
    <property type="match status" value="1"/>
</dbReference>
<dbReference type="Gene3D" id="3.40.1480.10">
    <property type="entry name" value="MOFRL domain"/>
    <property type="match status" value="1"/>
</dbReference>
<dbReference type="SUPFAM" id="SSF82544">
    <property type="entry name" value="GckA/TtuD-like"/>
    <property type="match status" value="1"/>
</dbReference>
<dbReference type="InterPro" id="IPR038614">
    <property type="entry name" value="GK_N_sf"/>
</dbReference>